<dbReference type="AlphaFoldDB" id="A0A927EW84"/>
<dbReference type="NCBIfam" id="NF038159">
    <property type="entry name" value="lanthi_III_b"/>
    <property type="match status" value="1"/>
</dbReference>
<evidence type="ECO:0000313" key="2">
    <source>
        <dbReference type="Proteomes" id="UP000632289"/>
    </source>
</evidence>
<dbReference type="NCBIfam" id="NF033212">
    <property type="entry name" value="SapB_AmfS_lanti"/>
    <property type="match status" value="1"/>
</dbReference>
<organism evidence="1 2">
    <name type="scientific">Streptomyces chumphonensis</name>
    <dbReference type="NCBI Taxonomy" id="1214925"/>
    <lineage>
        <taxon>Bacteria</taxon>
        <taxon>Bacillati</taxon>
        <taxon>Actinomycetota</taxon>
        <taxon>Actinomycetes</taxon>
        <taxon>Kitasatosporales</taxon>
        <taxon>Streptomycetaceae</taxon>
        <taxon>Streptomyces</taxon>
    </lineage>
</organism>
<gene>
    <name evidence="1" type="ORF">IF129_02940</name>
</gene>
<proteinExistence type="predicted"/>
<dbReference type="InterPro" id="IPR045825">
    <property type="entry name" value="RamS"/>
</dbReference>
<sequence length="39" mass="3984">MALLDLQKMETPETGGDAGSNVSLLACDKVSSASTILCL</sequence>
<evidence type="ECO:0000313" key="1">
    <source>
        <dbReference type="EMBL" id="MBD3930533.1"/>
    </source>
</evidence>
<name>A0A927EW84_9ACTN</name>
<reference evidence="1" key="1">
    <citation type="submission" date="2020-09" db="EMBL/GenBank/DDBJ databases">
        <title>Secondary metabolite and genome analysis of marine Streptomyces chumphonensis KK1-2T.</title>
        <authorList>
            <person name="Phongsopitanun W."/>
            <person name="Kanchanasin P."/>
            <person name="Pittayakhajonwut P."/>
            <person name="Suwanborirux K."/>
            <person name="Tanasupawat S."/>
        </authorList>
    </citation>
    <scope>NUCLEOTIDE SEQUENCE</scope>
    <source>
        <strain evidence="1">KK1-2</strain>
    </source>
</reference>
<comment type="caution">
    <text evidence="1">The sequence shown here is derived from an EMBL/GenBank/DDBJ whole genome shotgun (WGS) entry which is preliminary data.</text>
</comment>
<protein>
    <submittedName>
        <fullName evidence="1">SapB/AmfS family lanthipeptide</fullName>
    </submittedName>
</protein>
<accession>A0A927EW84</accession>
<dbReference type="Pfam" id="PF19402">
    <property type="entry name" value="RamS"/>
    <property type="match status" value="1"/>
</dbReference>
<dbReference type="EMBL" id="JACXYU010000001">
    <property type="protein sequence ID" value="MBD3930533.1"/>
    <property type="molecule type" value="Genomic_DNA"/>
</dbReference>
<dbReference type="RefSeq" id="WP_191207801.1">
    <property type="nucleotide sequence ID" value="NZ_BAABKL010000039.1"/>
</dbReference>
<dbReference type="Proteomes" id="UP000632289">
    <property type="component" value="Unassembled WGS sequence"/>
</dbReference>
<keyword evidence="2" id="KW-1185">Reference proteome</keyword>